<dbReference type="PANTHER" id="PTHR11769">
    <property type="entry name" value="HYALURONIDASE"/>
    <property type="match status" value="1"/>
</dbReference>
<dbReference type="GO" id="GO:0004415">
    <property type="term" value="F:hyalurononglucosaminidase activity"/>
    <property type="evidence" value="ECO:0007669"/>
    <property type="project" value="UniProtKB-UniRule"/>
</dbReference>
<keyword evidence="3" id="KW-0378">Hydrolase</keyword>
<sequence>MLFIFNESTALYPSIYLGFDAPPDQRFRYLQAILKEARRIAHKFSPPLPIYAYTKIEYDPLKEIDKFYNEDDLCSTIKQSADLGIDGIIIWSSSANMLERCPYIQKNMNEGIGL</sequence>
<name>A0A0C2GDG9_9BILA</name>
<reference evidence="4 5" key="1">
    <citation type="submission" date="2013-12" db="EMBL/GenBank/DDBJ databases">
        <title>Draft genome of the parsitic nematode Ancylostoma duodenale.</title>
        <authorList>
            <person name="Mitreva M."/>
        </authorList>
    </citation>
    <scope>NUCLEOTIDE SEQUENCE [LARGE SCALE GENOMIC DNA]</scope>
    <source>
        <strain evidence="4 5">Zhejiang</strain>
    </source>
</reference>
<gene>
    <name evidence="4" type="ORF">ANCDUO_12927</name>
</gene>
<dbReference type="EMBL" id="KN735126">
    <property type="protein sequence ID" value="KIH56889.1"/>
    <property type="molecule type" value="Genomic_DNA"/>
</dbReference>
<proteinExistence type="inferred from homology"/>
<evidence type="ECO:0000313" key="5">
    <source>
        <dbReference type="Proteomes" id="UP000054047"/>
    </source>
</evidence>
<dbReference type="SUPFAM" id="SSF51445">
    <property type="entry name" value="(Trans)glycosidases"/>
    <property type="match status" value="1"/>
</dbReference>
<comment type="similarity">
    <text evidence="1 3">Belongs to the glycosyl hydrolase 56 family.</text>
</comment>
<keyword evidence="5" id="KW-1185">Reference proteome</keyword>
<evidence type="ECO:0000256" key="1">
    <source>
        <dbReference type="ARBA" id="ARBA00008871"/>
    </source>
</evidence>
<organism evidence="4 5">
    <name type="scientific">Ancylostoma duodenale</name>
    <dbReference type="NCBI Taxonomy" id="51022"/>
    <lineage>
        <taxon>Eukaryota</taxon>
        <taxon>Metazoa</taxon>
        <taxon>Ecdysozoa</taxon>
        <taxon>Nematoda</taxon>
        <taxon>Chromadorea</taxon>
        <taxon>Rhabditida</taxon>
        <taxon>Rhabditina</taxon>
        <taxon>Rhabditomorpha</taxon>
        <taxon>Strongyloidea</taxon>
        <taxon>Ancylostomatidae</taxon>
        <taxon>Ancylostomatinae</taxon>
        <taxon>Ancylostoma</taxon>
    </lineage>
</organism>
<dbReference type="EC" id="3.2.1.35" evidence="3"/>
<dbReference type="InterPro" id="IPR013785">
    <property type="entry name" value="Aldolase_TIM"/>
</dbReference>
<dbReference type="InterPro" id="IPR017853">
    <property type="entry name" value="GH"/>
</dbReference>
<dbReference type="AlphaFoldDB" id="A0A0C2GDG9"/>
<dbReference type="GO" id="GO:0030214">
    <property type="term" value="P:hyaluronan catabolic process"/>
    <property type="evidence" value="ECO:0007669"/>
    <property type="project" value="TreeGrafter"/>
</dbReference>
<dbReference type="InterPro" id="IPR018155">
    <property type="entry name" value="Hyaluronidase"/>
</dbReference>
<dbReference type="PANTHER" id="PTHR11769:SF35">
    <property type="entry name" value="HYALURONIDASE"/>
    <property type="match status" value="1"/>
</dbReference>
<evidence type="ECO:0000256" key="2">
    <source>
        <dbReference type="ARBA" id="ARBA00023157"/>
    </source>
</evidence>
<protein>
    <recommendedName>
        <fullName evidence="3">Hyaluronidase</fullName>
        <ecNumber evidence="3">3.2.1.35</ecNumber>
    </recommendedName>
</protein>
<evidence type="ECO:0000313" key="4">
    <source>
        <dbReference type="EMBL" id="KIH56889.1"/>
    </source>
</evidence>
<keyword evidence="2" id="KW-1015">Disulfide bond</keyword>
<accession>A0A0C2GDG9</accession>
<evidence type="ECO:0000256" key="3">
    <source>
        <dbReference type="RuleBase" id="RU610713"/>
    </source>
</evidence>
<comment type="catalytic activity">
    <reaction evidence="3">
        <text>Random hydrolysis of (1-&gt;4)-linkages between N-acetyl-beta-D-glucosamine and D-glucuronate residues in hyaluronate.</text>
        <dbReference type="EC" id="3.2.1.35"/>
    </reaction>
</comment>
<dbReference type="Proteomes" id="UP000054047">
    <property type="component" value="Unassembled WGS sequence"/>
</dbReference>
<dbReference type="Gene3D" id="3.20.20.70">
    <property type="entry name" value="Aldolase class I"/>
    <property type="match status" value="1"/>
</dbReference>
<dbReference type="GO" id="GO:0005975">
    <property type="term" value="P:carbohydrate metabolic process"/>
    <property type="evidence" value="ECO:0007669"/>
    <property type="project" value="InterPro"/>
</dbReference>
<dbReference type="Pfam" id="PF01630">
    <property type="entry name" value="Glyco_hydro_56"/>
    <property type="match status" value="1"/>
</dbReference>
<dbReference type="OrthoDB" id="5861884at2759"/>
<keyword evidence="3" id="KW-0326">Glycosidase</keyword>